<feature type="region of interest" description="Disordered" evidence="1">
    <location>
        <begin position="60"/>
        <end position="82"/>
    </location>
</feature>
<sequence length="82" mass="8718">MQRISGLIGGYGLAFLLALAFCALGLVLIKLAPSFHPLAVFGVLVGVYTVLALSLLDDDEPTAPKARDELPPRTGRRRRAAS</sequence>
<gene>
    <name evidence="3" type="ORF">GCM10008171_23070</name>
</gene>
<accession>A0A9W6N469</accession>
<reference evidence="3" key="1">
    <citation type="journal article" date="2014" name="Int. J. Syst. Evol. Microbiol.">
        <title>Complete genome sequence of Corynebacterium casei LMG S-19264T (=DSM 44701T), isolated from a smear-ripened cheese.</title>
        <authorList>
            <consortium name="US DOE Joint Genome Institute (JGI-PGF)"/>
            <person name="Walter F."/>
            <person name="Albersmeier A."/>
            <person name="Kalinowski J."/>
            <person name="Ruckert C."/>
        </authorList>
    </citation>
    <scope>NUCLEOTIDE SEQUENCE</scope>
    <source>
        <strain evidence="3">VKM B-2555</strain>
    </source>
</reference>
<keyword evidence="2" id="KW-1133">Transmembrane helix</keyword>
<keyword evidence="4" id="KW-1185">Reference proteome</keyword>
<name>A0A9W6N469_9HYPH</name>
<dbReference type="Proteomes" id="UP001143364">
    <property type="component" value="Unassembled WGS sequence"/>
</dbReference>
<feature type="transmembrane region" description="Helical" evidence="2">
    <location>
        <begin position="35"/>
        <end position="56"/>
    </location>
</feature>
<feature type="transmembrane region" description="Helical" evidence="2">
    <location>
        <begin position="7"/>
        <end position="29"/>
    </location>
</feature>
<evidence type="ECO:0000313" key="3">
    <source>
        <dbReference type="EMBL" id="GLK77053.1"/>
    </source>
</evidence>
<protein>
    <submittedName>
        <fullName evidence="3">Uncharacterized protein</fullName>
    </submittedName>
</protein>
<comment type="caution">
    <text evidence="3">The sequence shown here is derived from an EMBL/GenBank/DDBJ whole genome shotgun (WGS) entry which is preliminary data.</text>
</comment>
<keyword evidence="2" id="KW-0472">Membrane</keyword>
<dbReference type="EMBL" id="BSFK01000010">
    <property type="protein sequence ID" value="GLK77053.1"/>
    <property type="molecule type" value="Genomic_DNA"/>
</dbReference>
<dbReference type="RefSeq" id="WP_271204889.1">
    <property type="nucleotide sequence ID" value="NZ_BSFK01000010.1"/>
</dbReference>
<proteinExistence type="predicted"/>
<organism evidence="3 4">
    <name type="scientific">Methylopila jiangsuensis</name>
    <dbReference type="NCBI Taxonomy" id="586230"/>
    <lineage>
        <taxon>Bacteria</taxon>
        <taxon>Pseudomonadati</taxon>
        <taxon>Pseudomonadota</taxon>
        <taxon>Alphaproteobacteria</taxon>
        <taxon>Hyphomicrobiales</taxon>
        <taxon>Methylopilaceae</taxon>
        <taxon>Methylopila</taxon>
    </lineage>
</organism>
<dbReference type="AlphaFoldDB" id="A0A9W6N469"/>
<evidence type="ECO:0000256" key="1">
    <source>
        <dbReference type="SAM" id="MobiDB-lite"/>
    </source>
</evidence>
<reference evidence="3" key="2">
    <citation type="submission" date="2023-01" db="EMBL/GenBank/DDBJ databases">
        <authorList>
            <person name="Sun Q."/>
            <person name="Evtushenko L."/>
        </authorList>
    </citation>
    <scope>NUCLEOTIDE SEQUENCE</scope>
    <source>
        <strain evidence="3">VKM B-2555</strain>
    </source>
</reference>
<evidence type="ECO:0000313" key="4">
    <source>
        <dbReference type="Proteomes" id="UP001143364"/>
    </source>
</evidence>
<keyword evidence="2" id="KW-0812">Transmembrane</keyword>
<evidence type="ECO:0000256" key="2">
    <source>
        <dbReference type="SAM" id="Phobius"/>
    </source>
</evidence>